<reference evidence="4 5" key="1">
    <citation type="journal article" date="2024" name="Nat. Commun.">
        <title>Phylogenomics reveals the evolutionary origins of lichenization in chlorophyte algae.</title>
        <authorList>
            <person name="Puginier C."/>
            <person name="Libourel C."/>
            <person name="Otte J."/>
            <person name="Skaloud P."/>
            <person name="Haon M."/>
            <person name="Grisel S."/>
            <person name="Petersen M."/>
            <person name="Berrin J.G."/>
            <person name="Delaux P.M."/>
            <person name="Dal Grande F."/>
            <person name="Keller J."/>
        </authorList>
    </citation>
    <scope>NUCLEOTIDE SEQUENCE [LARGE SCALE GENOMIC DNA]</scope>
    <source>
        <strain evidence="4 5">SAG 2043</strain>
    </source>
</reference>
<dbReference type="PROSITE" id="PS50157">
    <property type="entry name" value="ZINC_FINGER_C2H2_2"/>
    <property type="match status" value="2"/>
</dbReference>
<evidence type="ECO:0000313" key="4">
    <source>
        <dbReference type="EMBL" id="KAK9816412.1"/>
    </source>
</evidence>
<feature type="domain" description="C2H2-type" evidence="3">
    <location>
        <begin position="109"/>
        <end position="137"/>
    </location>
</feature>
<keyword evidence="1" id="KW-0479">Metal-binding</keyword>
<dbReference type="InterPro" id="IPR013087">
    <property type="entry name" value="Znf_C2H2_type"/>
</dbReference>
<dbReference type="Gene3D" id="4.10.1110.10">
    <property type="entry name" value="AN1-like Zinc finger"/>
    <property type="match status" value="1"/>
</dbReference>
<keyword evidence="5" id="KW-1185">Reference proteome</keyword>
<name>A0AAW1Q689_9CHLO</name>
<gene>
    <name evidence="4" type="ORF">WJX72_000001</name>
</gene>
<keyword evidence="1" id="KW-0863">Zinc-finger</keyword>
<sequence length="175" mass="17983">MTGDGRLAADADSCISTVCLKHRFPADHQCKDRAAAAAQARTGHMAQAVKHMFGFGSKPAAATAKTAPAKAAARPAATAPQRQTPAALAAQQRAQAAAPTAQASGGGQEVCPQCSARFASLQELIYHAEVFHSQGPPLAAVEACPQCGQTFSDPVALVAHVERQHADSKTTCVLS</sequence>
<keyword evidence="1" id="KW-0862">Zinc</keyword>
<dbReference type="SUPFAM" id="SSF118310">
    <property type="entry name" value="AN1-like Zinc finger"/>
    <property type="match status" value="1"/>
</dbReference>
<evidence type="ECO:0000256" key="2">
    <source>
        <dbReference type="SAM" id="MobiDB-lite"/>
    </source>
</evidence>
<feature type="domain" description="C2H2-type" evidence="3">
    <location>
        <begin position="142"/>
        <end position="170"/>
    </location>
</feature>
<organism evidence="4 5">
    <name type="scientific">[Myrmecia] bisecta</name>
    <dbReference type="NCBI Taxonomy" id="41462"/>
    <lineage>
        <taxon>Eukaryota</taxon>
        <taxon>Viridiplantae</taxon>
        <taxon>Chlorophyta</taxon>
        <taxon>core chlorophytes</taxon>
        <taxon>Trebouxiophyceae</taxon>
        <taxon>Trebouxiales</taxon>
        <taxon>Trebouxiaceae</taxon>
        <taxon>Myrmecia</taxon>
    </lineage>
</organism>
<dbReference type="Pfam" id="PF13894">
    <property type="entry name" value="zf-C2H2_4"/>
    <property type="match status" value="1"/>
</dbReference>
<evidence type="ECO:0000256" key="1">
    <source>
        <dbReference type="PROSITE-ProRule" id="PRU00042"/>
    </source>
</evidence>
<accession>A0AAW1Q689</accession>
<evidence type="ECO:0000313" key="5">
    <source>
        <dbReference type="Proteomes" id="UP001489004"/>
    </source>
</evidence>
<dbReference type="EMBL" id="JALJOR010000005">
    <property type="protein sequence ID" value="KAK9816412.1"/>
    <property type="molecule type" value="Genomic_DNA"/>
</dbReference>
<dbReference type="SUPFAM" id="SSF57667">
    <property type="entry name" value="beta-beta-alpha zinc fingers"/>
    <property type="match status" value="1"/>
</dbReference>
<dbReference type="Pfam" id="PF13912">
    <property type="entry name" value="zf-C2H2_6"/>
    <property type="match status" value="1"/>
</dbReference>
<dbReference type="InterPro" id="IPR035896">
    <property type="entry name" value="AN1-like_Znf"/>
</dbReference>
<dbReference type="GO" id="GO:0008270">
    <property type="term" value="F:zinc ion binding"/>
    <property type="evidence" value="ECO:0007669"/>
    <property type="project" value="UniProtKB-KW"/>
</dbReference>
<evidence type="ECO:0000259" key="3">
    <source>
        <dbReference type="PROSITE" id="PS50157"/>
    </source>
</evidence>
<feature type="region of interest" description="Disordered" evidence="2">
    <location>
        <begin position="66"/>
        <end position="106"/>
    </location>
</feature>
<feature type="compositionally biased region" description="Low complexity" evidence="2">
    <location>
        <begin position="66"/>
        <end position="103"/>
    </location>
</feature>
<protein>
    <recommendedName>
        <fullName evidence="3">C2H2-type domain-containing protein</fullName>
    </recommendedName>
</protein>
<dbReference type="Proteomes" id="UP001489004">
    <property type="component" value="Unassembled WGS sequence"/>
</dbReference>
<dbReference type="SMART" id="SM00355">
    <property type="entry name" value="ZnF_C2H2"/>
    <property type="match status" value="2"/>
</dbReference>
<comment type="caution">
    <text evidence="4">The sequence shown here is derived from an EMBL/GenBank/DDBJ whole genome shotgun (WGS) entry which is preliminary data.</text>
</comment>
<dbReference type="AlphaFoldDB" id="A0AAW1Q689"/>
<dbReference type="PROSITE" id="PS00028">
    <property type="entry name" value="ZINC_FINGER_C2H2_1"/>
    <property type="match status" value="2"/>
</dbReference>
<proteinExistence type="predicted"/>
<dbReference type="InterPro" id="IPR036236">
    <property type="entry name" value="Znf_C2H2_sf"/>
</dbReference>
<dbReference type="Gene3D" id="3.30.160.60">
    <property type="entry name" value="Classic Zinc Finger"/>
    <property type="match status" value="1"/>
</dbReference>